<accession>A0A286GD82</accession>
<dbReference type="InterPro" id="IPR003593">
    <property type="entry name" value="AAA+_ATPase"/>
</dbReference>
<organism evidence="3 4">
    <name type="scientific">Caenispirillum bisanense</name>
    <dbReference type="NCBI Taxonomy" id="414052"/>
    <lineage>
        <taxon>Bacteria</taxon>
        <taxon>Pseudomonadati</taxon>
        <taxon>Pseudomonadota</taxon>
        <taxon>Alphaproteobacteria</taxon>
        <taxon>Rhodospirillales</taxon>
        <taxon>Novispirillaceae</taxon>
        <taxon>Caenispirillum</taxon>
    </lineage>
</organism>
<dbReference type="GO" id="GO:0016301">
    <property type="term" value="F:kinase activity"/>
    <property type="evidence" value="ECO:0007669"/>
    <property type="project" value="UniProtKB-KW"/>
</dbReference>
<dbReference type="SMART" id="SM00382">
    <property type="entry name" value="AAA"/>
    <property type="match status" value="1"/>
</dbReference>
<keyword evidence="3" id="KW-0808">Transferase</keyword>
<evidence type="ECO:0000313" key="4">
    <source>
        <dbReference type="Proteomes" id="UP000219621"/>
    </source>
</evidence>
<feature type="domain" description="AAA+ ATPase" evidence="2">
    <location>
        <begin position="290"/>
        <end position="495"/>
    </location>
</feature>
<keyword evidence="4" id="KW-1185">Reference proteome</keyword>
<dbReference type="EMBL" id="OCNJ01000003">
    <property type="protein sequence ID" value="SOD93448.1"/>
    <property type="molecule type" value="Genomic_DNA"/>
</dbReference>
<dbReference type="RefSeq" id="WP_097278444.1">
    <property type="nucleotide sequence ID" value="NZ_OCNJ01000003.1"/>
</dbReference>
<dbReference type="InterPro" id="IPR027417">
    <property type="entry name" value="P-loop_NTPase"/>
</dbReference>
<dbReference type="Gene3D" id="3.40.50.300">
    <property type="entry name" value="P-loop containing nucleotide triphosphate hydrolases"/>
    <property type="match status" value="1"/>
</dbReference>
<proteinExistence type="predicted"/>
<feature type="region of interest" description="Disordered" evidence="1">
    <location>
        <begin position="1"/>
        <end position="28"/>
    </location>
</feature>
<evidence type="ECO:0000259" key="2">
    <source>
        <dbReference type="SMART" id="SM00382"/>
    </source>
</evidence>
<name>A0A286GD82_9PROT</name>
<sequence>MPDAEAHDPTGSPIAAVPPLLDRPAPPEWREGARPEILRLFAELAARGVRHCHFKSNIRLGETLAGLQDIDLLVDRRDQAGLLQAVAAAGFKPCLSQRGVGHPGVFHAIGLDRERGRLIDLHVHFAVVGGDSLVKNTRFPLAALLLGGRRPMAGVPVPSAEAELLSFVVRVALKHTSLIEVAKINRRYGKTVAELAWLRAAADPAETDRLRVRHLPEIDDALWTALLAAAERRGAAAVAARVRLGLVTAWRLRRFRRLDPVADSLSRLRRVLAWIADKAGGHGDLSPLTGGAVVAVVGPKGTGKSTLSAAVAERLGRHLDVRAMHVGKPPATVLSALPRLFVPLARRLLPHERLSEYETPERRRRNTFSLFHVVRMTLLAHDRRSLLRRAFRHASRGRVVVCDRYPSRTDGAIDSSRFDAAAVEAAGGGPKRWLMQAERRAYAAMPVPDIVLRLEAPLAVALGRDATRNKAGGPDPAAVRRRWDLERMADFPDSRVIAIDTSGSLDETAARAVAAVWEAL</sequence>
<evidence type="ECO:0000313" key="3">
    <source>
        <dbReference type="EMBL" id="SOD93448.1"/>
    </source>
</evidence>
<dbReference type="AlphaFoldDB" id="A0A286GD82"/>
<dbReference type="Proteomes" id="UP000219621">
    <property type="component" value="Unassembled WGS sequence"/>
</dbReference>
<dbReference type="SUPFAM" id="SSF52540">
    <property type="entry name" value="P-loop containing nucleoside triphosphate hydrolases"/>
    <property type="match status" value="1"/>
</dbReference>
<dbReference type="OrthoDB" id="6853346at2"/>
<keyword evidence="3" id="KW-0418">Kinase</keyword>
<gene>
    <name evidence="3" type="ORF">SAMN05421508_10373</name>
</gene>
<reference evidence="3 4" key="1">
    <citation type="submission" date="2017-09" db="EMBL/GenBank/DDBJ databases">
        <authorList>
            <person name="Ehlers B."/>
            <person name="Leendertz F.H."/>
        </authorList>
    </citation>
    <scope>NUCLEOTIDE SEQUENCE [LARGE SCALE GENOMIC DNA]</scope>
    <source>
        <strain evidence="3 4">USBA 140</strain>
    </source>
</reference>
<protein>
    <submittedName>
        <fullName evidence="3">Thymidylate kinase</fullName>
    </submittedName>
</protein>
<evidence type="ECO:0000256" key="1">
    <source>
        <dbReference type="SAM" id="MobiDB-lite"/>
    </source>
</evidence>